<gene>
    <name evidence="1" type="ORF">C4S77_07810</name>
</gene>
<sequence>MKKIVLSISMIFFIIGCSTNKNSKNQILGNDVINKCKPSTGYQWSKLEKKCIRPFEEGVKIKSVNNYTYAAYIIYKNDKLELFSKETSPSIILNKQKENTWKKGDWKVEFLNKIYTVKNKNIILYQN</sequence>
<reference evidence="1 2" key="1">
    <citation type="submission" date="2018-02" db="EMBL/GenBank/DDBJ databases">
        <title>Genome sequences of Apibacter spp., gut symbionts of Asian honey bees.</title>
        <authorList>
            <person name="Kwong W.K."/>
            <person name="Steele M.I."/>
            <person name="Moran N.A."/>
        </authorList>
    </citation>
    <scope>NUCLEOTIDE SEQUENCE [LARGE SCALE GENOMIC DNA]</scope>
    <source>
        <strain evidence="2">wkB301</strain>
    </source>
</reference>
<evidence type="ECO:0000313" key="2">
    <source>
        <dbReference type="Proteomes" id="UP000238042"/>
    </source>
</evidence>
<name>A0A2S8AB68_9FLAO</name>
<dbReference type="Proteomes" id="UP000238042">
    <property type="component" value="Unassembled WGS sequence"/>
</dbReference>
<dbReference type="RefSeq" id="WP_105247069.1">
    <property type="nucleotide sequence ID" value="NZ_PSZM01000040.1"/>
</dbReference>
<accession>A0A2S8AB68</accession>
<organism evidence="1 2">
    <name type="scientific">Apibacter adventoris</name>
    <dbReference type="NCBI Taxonomy" id="1679466"/>
    <lineage>
        <taxon>Bacteria</taxon>
        <taxon>Pseudomonadati</taxon>
        <taxon>Bacteroidota</taxon>
        <taxon>Flavobacteriia</taxon>
        <taxon>Flavobacteriales</taxon>
        <taxon>Weeksellaceae</taxon>
        <taxon>Apibacter</taxon>
    </lineage>
</organism>
<dbReference type="EMBL" id="PSZM01000040">
    <property type="protein sequence ID" value="PQL91697.1"/>
    <property type="molecule type" value="Genomic_DNA"/>
</dbReference>
<protein>
    <recommendedName>
        <fullName evidence="3">Lipoprotein</fullName>
    </recommendedName>
</protein>
<dbReference type="AlphaFoldDB" id="A0A2S8AB68"/>
<dbReference type="PROSITE" id="PS51257">
    <property type="entry name" value="PROKAR_LIPOPROTEIN"/>
    <property type="match status" value="1"/>
</dbReference>
<evidence type="ECO:0008006" key="3">
    <source>
        <dbReference type="Google" id="ProtNLM"/>
    </source>
</evidence>
<proteinExistence type="predicted"/>
<keyword evidence="2" id="KW-1185">Reference proteome</keyword>
<comment type="caution">
    <text evidence="1">The sequence shown here is derived from an EMBL/GenBank/DDBJ whole genome shotgun (WGS) entry which is preliminary data.</text>
</comment>
<dbReference type="OrthoDB" id="1099822at2"/>
<evidence type="ECO:0000313" key="1">
    <source>
        <dbReference type="EMBL" id="PQL91697.1"/>
    </source>
</evidence>